<gene>
    <name evidence="3" type="primary">LOC116413772</name>
</gene>
<evidence type="ECO:0000313" key="3">
    <source>
        <dbReference type="RefSeq" id="XP_031770404.2"/>
    </source>
</evidence>
<evidence type="ECO:0000313" key="2">
    <source>
        <dbReference type="Proteomes" id="UP001652740"/>
    </source>
</evidence>
<proteinExistence type="predicted"/>
<organism evidence="2 3">
    <name type="scientific">Galleria mellonella</name>
    <name type="common">Greater wax moth</name>
    <dbReference type="NCBI Taxonomy" id="7137"/>
    <lineage>
        <taxon>Eukaryota</taxon>
        <taxon>Metazoa</taxon>
        <taxon>Ecdysozoa</taxon>
        <taxon>Arthropoda</taxon>
        <taxon>Hexapoda</taxon>
        <taxon>Insecta</taxon>
        <taxon>Pterygota</taxon>
        <taxon>Neoptera</taxon>
        <taxon>Endopterygota</taxon>
        <taxon>Lepidoptera</taxon>
        <taxon>Glossata</taxon>
        <taxon>Ditrysia</taxon>
        <taxon>Pyraloidea</taxon>
        <taxon>Pyralidae</taxon>
        <taxon>Galleriinae</taxon>
        <taxon>Galleria</taxon>
    </lineage>
</organism>
<feature type="transmembrane region" description="Helical" evidence="1">
    <location>
        <begin position="13"/>
        <end position="33"/>
    </location>
</feature>
<accession>A0A6J3CH04</accession>
<name>A0A6J3CH04_GALME</name>
<dbReference type="AlphaFoldDB" id="A0A6J3CH04"/>
<dbReference type="RefSeq" id="XP_031770404.2">
    <property type="nucleotide sequence ID" value="XM_031914544.2"/>
</dbReference>
<protein>
    <submittedName>
        <fullName evidence="3">Uncharacterized protein LOC116413772</fullName>
    </submittedName>
</protein>
<keyword evidence="1" id="KW-0472">Membrane</keyword>
<dbReference type="Proteomes" id="UP001652740">
    <property type="component" value="Unplaced"/>
</dbReference>
<reference evidence="3" key="1">
    <citation type="submission" date="2025-08" db="UniProtKB">
        <authorList>
            <consortium name="RefSeq"/>
        </authorList>
    </citation>
    <scope>IDENTIFICATION</scope>
    <source>
        <tissue evidence="3">Whole larvae</tissue>
    </source>
</reference>
<sequence length="112" mass="12110">MTVPIYWNPIADMLARLILVFTLYNSVICQFGIPMSSCDQLFLPPLPVMQPPLCDLAYTELAMPVGLASPFLPAASPVSALAPTLSPLLPAACPCNCRSHYLKKIPILPPCI</sequence>
<evidence type="ECO:0000256" key="1">
    <source>
        <dbReference type="SAM" id="Phobius"/>
    </source>
</evidence>
<dbReference type="KEGG" id="gmw:116413772"/>
<keyword evidence="1" id="KW-1133">Transmembrane helix</keyword>
<dbReference type="InParanoid" id="A0A6J3CH04"/>
<dbReference type="GeneID" id="116413772"/>
<keyword evidence="2" id="KW-1185">Reference proteome</keyword>
<keyword evidence="1" id="KW-0812">Transmembrane</keyword>